<evidence type="ECO:0000256" key="1">
    <source>
        <dbReference type="SAM" id="SignalP"/>
    </source>
</evidence>
<name>A0AAD3T5Q8_NEPGR</name>
<dbReference type="AlphaFoldDB" id="A0AAD3T5Q8"/>
<organism evidence="2 3">
    <name type="scientific">Nepenthes gracilis</name>
    <name type="common">Slender pitcher plant</name>
    <dbReference type="NCBI Taxonomy" id="150966"/>
    <lineage>
        <taxon>Eukaryota</taxon>
        <taxon>Viridiplantae</taxon>
        <taxon>Streptophyta</taxon>
        <taxon>Embryophyta</taxon>
        <taxon>Tracheophyta</taxon>
        <taxon>Spermatophyta</taxon>
        <taxon>Magnoliopsida</taxon>
        <taxon>eudicotyledons</taxon>
        <taxon>Gunneridae</taxon>
        <taxon>Pentapetalae</taxon>
        <taxon>Caryophyllales</taxon>
        <taxon>Nepenthaceae</taxon>
        <taxon>Nepenthes</taxon>
    </lineage>
</organism>
<keyword evidence="3" id="KW-1185">Reference proteome</keyword>
<feature type="signal peptide" evidence="1">
    <location>
        <begin position="1"/>
        <end position="26"/>
    </location>
</feature>
<reference evidence="2" key="1">
    <citation type="submission" date="2023-05" db="EMBL/GenBank/DDBJ databases">
        <title>Nepenthes gracilis genome sequencing.</title>
        <authorList>
            <person name="Fukushima K."/>
        </authorList>
    </citation>
    <scope>NUCLEOTIDE SEQUENCE</scope>
    <source>
        <strain evidence="2">SING2019-196</strain>
    </source>
</reference>
<evidence type="ECO:0000313" key="2">
    <source>
        <dbReference type="EMBL" id="GMH22924.1"/>
    </source>
</evidence>
<protein>
    <submittedName>
        <fullName evidence="2">Uncharacterized protein</fullName>
    </submittedName>
</protein>
<accession>A0AAD3T5Q8</accession>
<gene>
    <name evidence="2" type="ORF">Nepgr_024767</name>
</gene>
<evidence type="ECO:0000313" key="3">
    <source>
        <dbReference type="Proteomes" id="UP001279734"/>
    </source>
</evidence>
<sequence length="100" mass="10332">MNYSENQMWVLSTLGFLVATEFLVVASSSDAAEAGRRGLILCSLLEPEYCCPRNGGLAAGGGSIEGMTGIFCYIIWLTDSAEGGSADLSLGRAMSLAASG</sequence>
<proteinExistence type="predicted"/>
<keyword evidence="1" id="KW-0732">Signal</keyword>
<feature type="chain" id="PRO_5042241067" evidence="1">
    <location>
        <begin position="27"/>
        <end position="100"/>
    </location>
</feature>
<dbReference type="Proteomes" id="UP001279734">
    <property type="component" value="Unassembled WGS sequence"/>
</dbReference>
<dbReference type="EMBL" id="BSYO01000025">
    <property type="protein sequence ID" value="GMH22924.1"/>
    <property type="molecule type" value="Genomic_DNA"/>
</dbReference>
<comment type="caution">
    <text evidence="2">The sequence shown here is derived from an EMBL/GenBank/DDBJ whole genome shotgun (WGS) entry which is preliminary data.</text>
</comment>